<evidence type="ECO:0000259" key="17">
    <source>
        <dbReference type="PROSITE" id="PS51195"/>
    </source>
</evidence>
<evidence type="ECO:0000256" key="11">
    <source>
        <dbReference type="ARBA" id="ARBA00047984"/>
    </source>
</evidence>
<name>A0A2K5Z243_MANLE</name>
<feature type="compositionally biased region" description="Basic and acidic residues" evidence="14">
    <location>
        <begin position="126"/>
        <end position="149"/>
    </location>
</feature>
<evidence type="ECO:0000313" key="19">
    <source>
        <dbReference type="Proteomes" id="UP000233140"/>
    </source>
</evidence>
<dbReference type="SMART" id="SM00490">
    <property type="entry name" value="HELICc"/>
    <property type="match status" value="1"/>
</dbReference>
<dbReference type="GO" id="GO:0003676">
    <property type="term" value="F:nucleic acid binding"/>
    <property type="evidence" value="ECO:0007669"/>
    <property type="project" value="InterPro"/>
</dbReference>
<evidence type="ECO:0000259" key="15">
    <source>
        <dbReference type="PROSITE" id="PS51192"/>
    </source>
</evidence>
<evidence type="ECO:0000259" key="16">
    <source>
        <dbReference type="PROSITE" id="PS51194"/>
    </source>
</evidence>
<dbReference type="CDD" id="cd17945">
    <property type="entry name" value="DEADc_DDX23"/>
    <property type="match status" value="1"/>
</dbReference>
<dbReference type="Gene3D" id="3.40.50.300">
    <property type="entry name" value="P-loop containing nucleotide triphosphate hydrolases"/>
    <property type="match status" value="2"/>
</dbReference>
<dbReference type="GO" id="GO:0006397">
    <property type="term" value="P:mRNA processing"/>
    <property type="evidence" value="ECO:0007669"/>
    <property type="project" value="UniProtKB-KW"/>
</dbReference>
<comment type="subcellular location">
    <subcellularLocation>
        <location evidence="1">Nucleus</location>
    </subcellularLocation>
</comment>
<feature type="domain" description="Helicase C-terminal" evidence="16">
    <location>
        <begin position="528"/>
        <end position="686"/>
    </location>
</feature>
<keyword evidence="8" id="KW-0508">mRNA splicing</keyword>
<reference evidence="18" key="2">
    <citation type="submission" date="2025-09" db="UniProtKB">
        <authorList>
            <consortium name="Ensembl"/>
        </authorList>
    </citation>
    <scope>IDENTIFICATION</scope>
</reference>
<keyword evidence="7 13" id="KW-0067">ATP-binding</keyword>
<evidence type="ECO:0000256" key="8">
    <source>
        <dbReference type="ARBA" id="ARBA00023187"/>
    </source>
</evidence>
<evidence type="ECO:0000256" key="5">
    <source>
        <dbReference type="ARBA" id="ARBA00022801"/>
    </source>
</evidence>
<dbReference type="Pfam" id="PF00271">
    <property type="entry name" value="Helicase_C"/>
    <property type="match status" value="1"/>
</dbReference>
<evidence type="ECO:0000256" key="14">
    <source>
        <dbReference type="SAM" id="MobiDB-lite"/>
    </source>
</evidence>
<dbReference type="InterPro" id="IPR014014">
    <property type="entry name" value="RNA_helicase_DEAD_Q_motif"/>
</dbReference>
<evidence type="ECO:0000256" key="13">
    <source>
        <dbReference type="RuleBase" id="RU000492"/>
    </source>
</evidence>
<reference evidence="18" key="1">
    <citation type="submission" date="2025-08" db="UniProtKB">
        <authorList>
            <consortium name="Ensembl"/>
        </authorList>
    </citation>
    <scope>IDENTIFICATION</scope>
</reference>
<dbReference type="PANTHER" id="PTHR47958">
    <property type="entry name" value="ATP-DEPENDENT RNA HELICASE DBP3"/>
    <property type="match status" value="1"/>
</dbReference>
<evidence type="ECO:0000256" key="4">
    <source>
        <dbReference type="ARBA" id="ARBA00022741"/>
    </source>
</evidence>
<dbReference type="InterPro" id="IPR001650">
    <property type="entry name" value="Helicase_C-like"/>
</dbReference>
<dbReference type="GeneTree" id="ENSGT00940000155606"/>
<dbReference type="FunFam" id="3.40.50.300:FF:000322">
    <property type="entry name" value="probable ATP-dependent RNA helicase DDX23"/>
    <property type="match status" value="1"/>
</dbReference>
<evidence type="ECO:0000256" key="12">
    <source>
        <dbReference type="PROSITE-ProRule" id="PRU00552"/>
    </source>
</evidence>
<dbReference type="Pfam" id="PF25430">
    <property type="entry name" value="DDX23"/>
    <property type="match status" value="1"/>
</dbReference>
<protein>
    <recommendedName>
        <fullName evidence="2">RNA helicase</fullName>
        <ecNumber evidence="2">3.6.4.13</ecNumber>
    </recommendedName>
</protein>
<evidence type="ECO:0000256" key="1">
    <source>
        <dbReference type="ARBA" id="ARBA00004123"/>
    </source>
</evidence>
<evidence type="ECO:0000256" key="2">
    <source>
        <dbReference type="ARBA" id="ARBA00012552"/>
    </source>
</evidence>
<comment type="similarity">
    <text evidence="10">Belongs to the DEAD box helicase family. DDX23/PRP28 subfamily.</text>
</comment>
<feature type="short sequence motif" description="Q motif" evidence="12">
    <location>
        <begin position="325"/>
        <end position="353"/>
    </location>
</feature>
<dbReference type="PROSITE" id="PS51194">
    <property type="entry name" value="HELICASE_CTER"/>
    <property type="match status" value="1"/>
</dbReference>
<keyword evidence="6 13" id="KW-0347">Helicase</keyword>
<dbReference type="InterPro" id="IPR027417">
    <property type="entry name" value="P-loop_NTPase"/>
</dbReference>
<dbReference type="PROSITE" id="PS51192">
    <property type="entry name" value="HELICASE_ATP_BIND_1"/>
    <property type="match status" value="1"/>
</dbReference>
<evidence type="ECO:0000256" key="3">
    <source>
        <dbReference type="ARBA" id="ARBA00022664"/>
    </source>
</evidence>
<evidence type="ECO:0000256" key="7">
    <source>
        <dbReference type="ARBA" id="ARBA00022840"/>
    </source>
</evidence>
<keyword evidence="3" id="KW-0507">mRNA processing</keyword>
<keyword evidence="5 13" id="KW-0378">Hydrolase</keyword>
<feature type="domain" description="Helicase ATP-binding" evidence="15">
    <location>
        <begin position="356"/>
        <end position="557"/>
    </location>
</feature>
<dbReference type="PROSITE" id="PS00039">
    <property type="entry name" value="DEAD_ATP_HELICASE"/>
    <property type="match status" value="1"/>
</dbReference>
<feature type="compositionally biased region" description="Basic and acidic residues" evidence="14">
    <location>
        <begin position="1"/>
        <end position="43"/>
    </location>
</feature>
<dbReference type="InterPro" id="IPR057479">
    <property type="entry name" value="PRP28/DDX23-like_helical"/>
</dbReference>
<dbReference type="SMART" id="SM00487">
    <property type="entry name" value="DEXDc"/>
    <property type="match status" value="1"/>
</dbReference>
<evidence type="ECO:0000256" key="9">
    <source>
        <dbReference type="ARBA" id="ARBA00023242"/>
    </source>
</evidence>
<dbReference type="Ensembl" id="ENSMLET00000045369.1">
    <property type="protein sequence ID" value="ENSMLEP00000021865.1"/>
    <property type="gene ID" value="ENSMLEG00000035096.1"/>
</dbReference>
<evidence type="ECO:0000313" key="18">
    <source>
        <dbReference type="Ensembl" id="ENSMLEP00000021865.1"/>
    </source>
</evidence>
<evidence type="ECO:0000256" key="10">
    <source>
        <dbReference type="ARBA" id="ARBA00037954"/>
    </source>
</evidence>
<dbReference type="GO" id="GO:0016787">
    <property type="term" value="F:hydrolase activity"/>
    <property type="evidence" value="ECO:0007669"/>
    <property type="project" value="UniProtKB-KW"/>
</dbReference>
<dbReference type="InterPro" id="IPR014001">
    <property type="entry name" value="Helicase_ATP-bd"/>
</dbReference>
<feature type="domain" description="DEAD-box RNA helicase Q" evidence="17">
    <location>
        <begin position="325"/>
        <end position="353"/>
    </location>
</feature>
<dbReference type="InterPro" id="IPR011545">
    <property type="entry name" value="DEAD/DEAH_box_helicase_dom"/>
</dbReference>
<dbReference type="GO" id="GO:0005634">
    <property type="term" value="C:nucleus"/>
    <property type="evidence" value="ECO:0007669"/>
    <property type="project" value="UniProtKB-SubCell"/>
</dbReference>
<dbReference type="InterPro" id="IPR000629">
    <property type="entry name" value="RNA-helicase_DEAD-box_CS"/>
</dbReference>
<evidence type="ECO:0000256" key="6">
    <source>
        <dbReference type="ARBA" id="ARBA00022806"/>
    </source>
</evidence>
<keyword evidence="4 13" id="KW-0547">Nucleotide-binding</keyword>
<organism evidence="18 19">
    <name type="scientific">Mandrillus leucophaeus</name>
    <name type="common">Drill</name>
    <name type="synonym">Papio leucophaeus</name>
    <dbReference type="NCBI Taxonomy" id="9568"/>
    <lineage>
        <taxon>Eukaryota</taxon>
        <taxon>Metazoa</taxon>
        <taxon>Chordata</taxon>
        <taxon>Craniata</taxon>
        <taxon>Vertebrata</taxon>
        <taxon>Euteleostomi</taxon>
        <taxon>Mammalia</taxon>
        <taxon>Eutheria</taxon>
        <taxon>Euarchontoglires</taxon>
        <taxon>Primates</taxon>
        <taxon>Haplorrhini</taxon>
        <taxon>Catarrhini</taxon>
        <taxon>Cercopithecidae</taxon>
        <taxon>Cercopithecinae</taxon>
        <taxon>Mandrillus</taxon>
    </lineage>
</organism>
<dbReference type="GO" id="GO:0008380">
    <property type="term" value="P:RNA splicing"/>
    <property type="evidence" value="ECO:0007669"/>
    <property type="project" value="UniProtKB-KW"/>
</dbReference>
<sequence>MAGELADKKDHDASPSKEERKRSRTPDGEWDRDRDRKSSPSKDRKQHRSRDRHQGGSHSHSHSRSKSEREYNKKDQDRDKDGDSKKDEEDEHGDKKPKAQPLSLEELLAKKKAEEEAEAKPTFLSKAEREAEQAVEEQQRMFEEERKKRKQFQDLGRKMLEDPQEWECQECGGKMERETSGNEDEQGRQKIWEEKDKSKEPHAIKEYYLGHFNDRKFVFEWDASEDISIDYNPLYKERRRVQLLGRGFIQSHFYGDLMEKRRTLEEKEQEEARLCKLRKKEAKQLWDDRHWSQKKLDEMTDRDWRIFCKDYSITTKGGKIPNPIPSWKDSSLPPHILEVFDKCGYKEPIPIQRQAIPTGLQNRDIIGVAETGSAFPIPLLVWITTLLKNDRIKESDQGPYAIILAPTRELAQQIEEETVKFGKPLDICTVAVTGGIFREDQGFRLRMGCEIVIATPGRLIDVLENCSLVLSHCTYVILDEADRMIDMGFEPDVQKILEHMPVSNQKPDTDEADNPEKMLANFESGKRKYHQTVVFTATVPPARLAVVYIGSSGKPHECLEQKDCDALAKSLEKMGYNACTLHSGKSQEQLEFALSNLKAGSKDILVATDVAGHGIDIQDVSIIVNYDMAKNIEDYIHLIGCTGRAGKSGVAITFLTKEDSAVFYELKQAILESPVSSCLPKLASHPDAQHKPGTILTKKHQEETIFA</sequence>
<dbReference type="GO" id="GO:0005524">
    <property type="term" value="F:ATP binding"/>
    <property type="evidence" value="ECO:0007669"/>
    <property type="project" value="UniProtKB-KW"/>
</dbReference>
<proteinExistence type="inferred from homology"/>
<feature type="region of interest" description="Disordered" evidence="14">
    <location>
        <begin position="1"/>
        <end position="149"/>
    </location>
</feature>
<dbReference type="PROSITE" id="PS51195">
    <property type="entry name" value="Q_MOTIF"/>
    <property type="match status" value="1"/>
</dbReference>
<dbReference type="GO" id="GO:0003724">
    <property type="term" value="F:RNA helicase activity"/>
    <property type="evidence" value="ECO:0007669"/>
    <property type="project" value="UniProtKB-EC"/>
</dbReference>
<dbReference type="CDD" id="cd18787">
    <property type="entry name" value="SF2_C_DEAD"/>
    <property type="match status" value="1"/>
</dbReference>
<dbReference type="SUPFAM" id="SSF52540">
    <property type="entry name" value="P-loop containing nucleoside triphosphate hydrolases"/>
    <property type="match status" value="2"/>
</dbReference>
<feature type="compositionally biased region" description="Basic and acidic residues" evidence="14">
    <location>
        <begin position="65"/>
        <end position="97"/>
    </location>
</feature>
<dbReference type="Pfam" id="PF00270">
    <property type="entry name" value="DEAD"/>
    <property type="match status" value="1"/>
</dbReference>
<dbReference type="AlphaFoldDB" id="A0A2K5Z243"/>
<keyword evidence="19" id="KW-1185">Reference proteome</keyword>
<dbReference type="Proteomes" id="UP000233140">
    <property type="component" value="Unassembled WGS sequence"/>
</dbReference>
<dbReference type="EC" id="3.6.4.13" evidence="2"/>
<keyword evidence="9" id="KW-0539">Nucleus</keyword>
<accession>A0A2K5Z243</accession>
<comment type="catalytic activity">
    <reaction evidence="11">
        <text>ATP + H2O = ADP + phosphate + H(+)</text>
        <dbReference type="Rhea" id="RHEA:13065"/>
        <dbReference type="ChEBI" id="CHEBI:15377"/>
        <dbReference type="ChEBI" id="CHEBI:15378"/>
        <dbReference type="ChEBI" id="CHEBI:30616"/>
        <dbReference type="ChEBI" id="CHEBI:43474"/>
        <dbReference type="ChEBI" id="CHEBI:456216"/>
        <dbReference type="EC" id="3.6.4.13"/>
    </reaction>
</comment>